<feature type="non-terminal residue" evidence="1">
    <location>
        <position position="1"/>
    </location>
</feature>
<comment type="caution">
    <text evidence="1">The sequence shown here is derived from an EMBL/GenBank/DDBJ whole genome shotgun (WGS) entry which is preliminary data.</text>
</comment>
<reference evidence="1" key="1">
    <citation type="journal article" date="2014" name="Front. Microbiol.">
        <title>High frequency of phylogenetically diverse reductive dehalogenase-homologous genes in deep subseafloor sedimentary metagenomes.</title>
        <authorList>
            <person name="Kawai M."/>
            <person name="Futagami T."/>
            <person name="Toyoda A."/>
            <person name="Takaki Y."/>
            <person name="Nishi S."/>
            <person name="Hori S."/>
            <person name="Arai W."/>
            <person name="Tsubouchi T."/>
            <person name="Morono Y."/>
            <person name="Uchiyama I."/>
            <person name="Ito T."/>
            <person name="Fujiyama A."/>
            <person name="Inagaki F."/>
            <person name="Takami H."/>
        </authorList>
    </citation>
    <scope>NUCLEOTIDE SEQUENCE</scope>
    <source>
        <strain evidence="1">Expedition CK06-06</strain>
    </source>
</reference>
<evidence type="ECO:0000313" key="1">
    <source>
        <dbReference type="EMBL" id="GAF75075.1"/>
    </source>
</evidence>
<protein>
    <recommendedName>
        <fullName evidence="2">Periplasmic binding protein domain-containing protein</fullName>
    </recommendedName>
</protein>
<organism evidence="1">
    <name type="scientific">marine sediment metagenome</name>
    <dbReference type="NCBI Taxonomy" id="412755"/>
    <lineage>
        <taxon>unclassified sequences</taxon>
        <taxon>metagenomes</taxon>
        <taxon>ecological metagenomes</taxon>
    </lineage>
</organism>
<accession>X0TG75</accession>
<proteinExistence type="predicted"/>
<dbReference type="InterPro" id="IPR028082">
    <property type="entry name" value="Peripla_BP_I"/>
</dbReference>
<dbReference type="SUPFAM" id="SSF53822">
    <property type="entry name" value="Periplasmic binding protein-like I"/>
    <property type="match status" value="1"/>
</dbReference>
<sequence length="97" mass="11161">WEEASLAGRCKSVAFDTLPVELEWMKDGLVVGLVGQKYWGWGYDTIQMLYDYVAHGKRFPDWVDSGMDIVTEHNVDAMIEAWETHDFTKPLPPPFPQ</sequence>
<dbReference type="Gene3D" id="3.40.50.2300">
    <property type="match status" value="2"/>
</dbReference>
<dbReference type="EMBL" id="BARS01006883">
    <property type="protein sequence ID" value="GAF75075.1"/>
    <property type="molecule type" value="Genomic_DNA"/>
</dbReference>
<name>X0TG75_9ZZZZ</name>
<gene>
    <name evidence="1" type="ORF">S01H1_13339</name>
</gene>
<dbReference type="AlphaFoldDB" id="X0TG75"/>
<evidence type="ECO:0008006" key="2">
    <source>
        <dbReference type="Google" id="ProtNLM"/>
    </source>
</evidence>